<evidence type="ECO:0000256" key="1">
    <source>
        <dbReference type="SAM" id="MobiDB-lite"/>
    </source>
</evidence>
<gene>
    <name evidence="2" type="ORF">B0I36DRAFT_337286</name>
</gene>
<dbReference type="RefSeq" id="XP_046005931.1">
    <property type="nucleotide sequence ID" value="XM_046155658.1"/>
</dbReference>
<dbReference type="OrthoDB" id="5325276at2759"/>
<dbReference type="Proteomes" id="UP000756346">
    <property type="component" value="Unassembled WGS sequence"/>
</dbReference>
<accession>A0A9P8XT59</accession>
<feature type="region of interest" description="Disordered" evidence="1">
    <location>
        <begin position="54"/>
        <end position="83"/>
    </location>
</feature>
<evidence type="ECO:0000313" key="3">
    <source>
        <dbReference type="Proteomes" id="UP000756346"/>
    </source>
</evidence>
<name>A0A9P8XT59_9PEZI</name>
<dbReference type="GeneID" id="70185204"/>
<dbReference type="EMBL" id="JAGTJQ010000012">
    <property type="protein sequence ID" value="KAH7016307.1"/>
    <property type="molecule type" value="Genomic_DNA"/>
</dbReference>
<proteinExistence type="predicted"/>
<dbReference type="AlphaFoldDB" id="A0A9P8XT59"/>
<sequence length="188" mass="20972">MLRQELMVMSHEPVGVAKSMPDNGADRQMYGQQSNCIASVADLDQQLGQLQLEKPRDQQTWDSDEVGVEAGTPNRTVVPGSMPITPAATDEGANKYAFLETTPPDTVDKTVVNAEPAVHERVQNNVHEIVQEITRDIHHYDEHYRIQPVLDLKVLPTRHIFIDSQGHASELHFEGGKPPPGFEFGRPF</sequence>
<reference evidence="2" key="1">
    <citation type="journal article" date="2021" name="Nat. Commun.">
        <title>Genetic determinants of endophytism in the Arabidopsis root mycobiome.</title>
        <authorList>
            <person name="Mesny F."/>
            <person name="Miyauchi S."/>
            <person name="Thiergart T."/>
            <person name="Pickel B."/>
            <person name="Atanasova L."/>
            <person name="Karlsson M."/>
            <person name="Huettel B."/>
            <person name="Barry K.W."/>
            <person name="Haridas S."/>
            <person name="Chen C."/>
            <person name="Bauer D."/>
            <person name="Andreopoulos W."/>
            <person name="Pangilinan J."/>
            <person name="LaButti K."/>
            <person name="Riley R."/>
            <person name="Lipzen A."/>
            <person name="Clum A."/>
            <person name="Drula E."/>
            <person name="Henrissat B."/>
            <person name="Kohler A."/>
            <person name="Grigoriev I.V."/>
            <person name="Martin F.M."/>
            <person name="Hacquard S."/>
        </authorList>
    </citation>
    <scope>NUCLEOTIDE SEQUENCE</scope>
    <source>
        <strain evidence="2">MPI-CAGE-CH-0230</strain>
    </source>
</reference>
<protein>
    <submittedName>
        <fullName evidence="2">Uncharacterized protein</fullName>
    </submittedName>
</protein>
<organism evidence="2 3">
    <name type="scientific">Microdochium trichocladiopsis</name>
    <dbReference type="NCBI Taxonomy" id="1682393"/>
    <lineage>
        <taxon>Eukaryota</taxon>
        <taxon>Fungi</taxon>
        <taxon>Dikarya</taxon>
        <taxon>Ascomycota</taxon>
        <taxon>Pezizomycotina</taxon>
        <taxon>Sordariomycetes</taxon>
        <taxon>Xylariomycetidae</taxon>
        <taxon>Xylariales</taxon>
        <taxon>Microdochiaceae</taxon>
        <taxon>Microdochium</taxon>
    </lineage>
</organism>
<evidence type="ECO:0000313" key="2">
    <source>
        <dbReference type="EMBL" id="KAH7016307.1"/>
    </source>
</evidence>
<keyword evidence="3" id="KW-1185">Reference proteome</keyword>
<comment type="caution">
    <text evidence="2">The sequence shown here is derived from an EMBL/GenBank/DDBJ whole genome shotgun (WGS) entry which is preliminary data.</text>
</comment>